<dbReference type="PANTHER" id="PTHR11601">
    <property type="entry name" value="CYSTEINE DESULFURYLASE FAMILY MEMBER"/>
    <property type="match status" value="1"/>
</dbReference>
<reference evidence="10" key="1">
    <citation type="submission" date="2020-10" db="EMBL/GenBank/DDBJ databases">
        <authorList>
            <person name="Gilroy R."/>
        </authorList>
    </citation>
    <scope>NUCLEOTIDE SEQUENCE</scope>
    <source>
        <strain evidence="10">ChiHjej10B9-9673</strain>
    </source>
</reference>
<dbReference type="GO" id="GO:0046872">
    <property type="term" value="F:metal ion binding"/>
    <property type="evidence" value="ECO:0007669"/>
    <property type="project" value="UniProtKB-KW"/>
</dbReference>
<dbReference type="InterPro" id="IPR000192">
    <property type="entry name" value="Aminotrans_V_dom"/>
</dbReference>
<accession>A0A9D1JW60</accession>
<evidence type="ECO:0000313" key="11">
    <source>
        <dbReference type="Proteomes" id="UP000824001"/>
    </source>
</evidence>
<evidence type="ECO:0000256" key="1">
    <source>
        <dbReference type="ARBA" id="ARBA00001933"/>
    </source>
</evidence>
<evidence type="ECO:0000256" key="6">
    <source>
        <dbReference type="ARBA" id="ARBA00023004"/>
    </source>
</evidence>
<feature type="domain" description="Aminotransferase class V" evidence="9">
    <location>
        <begin position="3"/>
        <end position="362"/>
    </location>
</feature>
<dbReference type="AlphaFoldDB" id="A0A9D1JW60"/>
<dbReference type="InterPro" id="IPR015421">
    <property type="entry name" value="PyrdxlP-dep_Trfase_major"/>
</dbReference>
<evidence type="ECO:0000256" key="8">
    <source>
        <dbReference type="ARBA" id="ARBA00050776"/>
    </source>
</evidence>
<dbReference type="GO" id="GO:0031071">
    <property type="term" value="F:cysteine desulfurase activity"/>
    <property type="evidence" value="ECO:0007669"/>
    <property type="project" value="UniProtKB-EC"/>
</dbReference>
<proteinExistence type="inferred from homology"/>
<dbReference type="GO" id="GO:0051536">
    <property type="term" value="F:iron-sulfur cluster binding"/>
    <property type="evidence" value="ECO:0007669"/>
    <property type="project" value="UniProtKB-KW"/>
</dbReference>
<comment type="similarity">
    <text evidence="2">Belongs to the class-V pyridoxal-phosphate-dependent aminotransferase family. NifS/IscS subfamily.</text>
</comment>
<dbReference type="SUPFAM" id="SSF53383">
    <property type="entry name" value="PLP-dependent transferases"/>
    <property type="match status" value="1"/>
</dbReference>
<dbReference type="Gene3D" id="3.90.1150.10">
    <property type="entry name" value="Aspartate Aminotransferase, domain 1"/>
    <property type="match status" value="1"/>
</dbReference>
<dbReference type="InterPro" id="IPR015424">
    <property type="entry name" value="PyrdxlP-dep_Trfase"/>
</dbReference>
<keyword evidence="3" id="KW-0808">Transferase</keyword>
<organism evidence="10 11">
    <name type="scientific">Candidatus Scatomorpha merdipullorum</name>
    <dbReference type="NCBI Taxonomy" id="2840927"/>
    <lineage>
        <taxon>Bacteria</taxon>
        <taxon>Bacillati</taxon>
        <taxon>Bacillota</taxon>
        <taxon>Clostridia</taxon>
        <taxon>Eubacteriales</taxon>
        <taxon>Candidatus Scatomorpha</taxon>
    </lineage>
</organism>
<reference evidence="10" key="2">
    <citation type="journal article" date="2021" name="PeerJ">
        <title>Extensive microbial diversity within the chicken gut microbiome revealed by metagenomics and culture.</title>
        <authorList>
            <person name="Gilroy R."/>
            <person name="Ravi A."/>
            <person name="Getino M."/>
            <person name="Pursley I."/>
            <person name="Horton D.L."/>
            <person name="Alikhan N.F."/>
            <person name="Baker D."/>
            <person name="Gharbi K."/>
            <person name="Hall N."/>
            <person name="Watson M."/>
            <person name="Adriaenssens E.M."/>
            <person name="Foster-Nyarko E."/>
            <person name="Jarju S."/>
            <person name="Secka A."/>
            <person name="Antonio M."/>
            <person name="Oren A."/>
            <person name="Chaudhuri R.R."/>
            <person name="La Ragione R."/>
            <person name="Hildebrand F."/>
            <person name="Pallen M.J."/>
        </authorList>
    </citation>
    <scope>NUCLEOTIDE SEQUENCE</scope>
    <source>
        <strain evidence="10">ChiHjej10B9-9673</strain>
    </source>
</reference>
<comment type="catalytic activity">
    <reaction evidence="8">
        <text>(sulfur carrier)-H + L-cysteine = (sulfur carrier)-SH + L-alanine</text>
        <dbReference type="Rhea" id="RHEA:43892"/>
        <dbReference type="Rhea" id="RHEA-COMP:14737"/>
        <dbReference type="Rhea" id="RHEA-COMP:14739"/>
        <dbReference type="ChEBI" id="CHEBI:29917"/>
        <dbReference type="ChEBI" id="CHEBI:35235"/>
        <dbReference type="ChEBI" id="CHEBI:57972"/>
        <dbReference type="ChEBI" id="CHEBI:64428"/>
        <dbReference type="EC" id="2.8.1.7"/>
    </reaction>
</comment>
<evidence type="ECO:0000256" key="4">
    <source>
        <dbReference type="ARBA" id="ARBA00022723"/>
    </source>
</evidence>
<dbReference type="Gene3D" id="3.40.640.10">
    <property type="entry name" value="Type I PLP-dependent aspartate aminotransferase-like (Major domain)"/>
    <property type="match status" value="1"/>
</dbReference>
<evidence type="ECO:0000259" key="9">
    <source>
        <dbReference type="Pfam" id="PF00266"/>
    </source>
</evidence>
<comment type="caution">
    <text evidence="10">The sequence shown here is derived from an EMBL/GenBank/DDBJ whole genome shotgun (WGS) entry which is preliminary data.</text>
</comment>
<evidence type="ECO:0000256" key="3">
    <source>
        <dbReference type="ARBA" id="ARBA00022679"/>
    </source>
</evidence>
<gene>
    <name evidence="10" type="ORF">IAC18_05185</name>
</gene>
<evidence type="ECO:0000256" key="5">
    <source>
        <dbReference type="ARBA" id="ARBA00022898"/>
    </source>
</evidence>
<dbReference type="PIRSF" id="PIRSF005572">
    <property type="entry name" value="NifS"/>
    <property type="match status" value="1"/>
</dbReference>
<dbReference type="InterPro" id="IPR015422">
    <property type="entry name" value="PyrdxlP-dep_Trfase_small"/>
</dbReference>
<keyword evidence="7" id="KW-0411">Iron-sulfur</keyword>
<sequence length="376" mass="40121">MEIYLDNSATTRVCPEAAEAAMNAMLTDYGNPSSTHAKGRAALKLVMNARKQLAKALGCEAFELAFTSCGSESDNWALWSGADAVSRRGGHVISSTVEHDAVRKALDELERRGYEVTRLTPGGSGAVTPEQVAGAVQPDTILCSLMLVNNETGAVTDIKAVSKIVKAANPKALVHTDAVQGFLKVPFSAKTLGADLISVSGHKIHAPKGIGALYIRSGVRLRPLIVGGAQEDGRRAGTENVPYICAFGEAARIGFARAAEYQEHMRSLREHAIDRLRAENPGLVVIGGGAPHILSVSLPGYKSEVLMNFLEAREIYVSRSSACKRGARSHVLEAMGLAPEVIDGAIRVGLSRYTTREEMDEFCSALRAARETLAHS</sequence>
<dbReference type="PANTHER" id="PTHR11601:SF34">
    <property type="entry name" value="CYSTEINE DESULFURASE"/>
    <property type="match status" value="1"/>
</dbReference>
<dbReference type="Proteomes" id="UP000824001">
    <property type="component" value="Unassembled WGS sequence"/>
</dbReference>
<dbReference type="Pfam" id="PF00266">
    <property type="entry name" value="Aminotran_5"/>
    <property type="match status" value="1"/>
</dbReference>
<keyword evidence="6" id="KW-0408">Iron</keyword>
<keyword evidence="5" id="KW-0663">Pyridoxal phosphate</keyword>
<dbReference type="InterPro" id="IPR016454">
    <property type="entry name" value="Cysteine_dSase"/>
</dbReference>
<evidence type="ECO:0000256" key="7">
    <source>
        <dbReference type="ARBA" id="ARBA00023014"/>
    </source>
</evidence>
<comment type="cofactor">
    <cofactor evidence="1">
        <name>pyridoxal 5'-phosphate</name>
        <dbReference type="ChEBI" id="CHEBI:597326"/>
    </cofactor>
</comment>
<name>A0A9D1JW60_9FIRM</name>
<keyword evidence="4" id="KW-0479">Metal-binding</keyword>
<dbReference type="EMBL" id="DVJK01000143">
    <property type="protein sequence ID" value="HIS66939.1"/>
    <property type="molecule type" value="Genomic_DNA"/>
</dbReference>
<dbReference type="Gene3D" id="1.10.260.50">
    <property type="match status" value="1"/>
</dbReference>
<evidence type="ECO:0000313" key="10">
    <source>
        <dbReference type="EMBL" id="HIS66939.1"/>
    </source>
</evidence>
<evidence type="ECO:0000256" key="2">
    <source>
        <dbReference type="ARBA" id="ARBA00006490"/>
    </source>
</evidence>
<protein>
    <submittedName>
        <fullName evidence="10">Cysteine desulfurase</fullName>
    </submittedName>
</protein>